<reference evidence="6 7" key="1">
    <citation type="submission" date="2020-08" db="EMBL/GenBank/DDBJ databases">
        <title>Croceimicrobium hydrocarbonivorans gen. nov., sp. nov., a novel marine bacterium isolated from a bacterial consortium that degrades polyethylene terephthalate.</title>
        <authorList>
            <person name="Liu R."/>
        </authorList>
    </citation>
    <scope>NUCLEOTIDE SEQUENCE [LARGE SCALE GENOMIC DNA]</scope>
    <source>
        <strain evidence="6 7">A20-9</strain>
    </source>
</reference>
<dbReference type="InterPro" id="IPR028998">
    <property type="entry name" value="RimP_C"/>
</dbReference>
<dbReference type="RefSeq" id="WP_210757409.1">
    <property type="nucleotide sequence ID" value="NZ_CP060139.1"/>
</dbReference>
<dbReference type="SUPFAM" id="SSF74942">
    <property type="entry name" value="YhbC-like, C-terminal domain"/>
    <property type="match status" value="1"/>
</dbReference>
<dbReference type="Proteomes" id="UP000516305">
    <property type="component" value="Chromosome"/>
</dbReference>
<dbReference type="Gene3D" id="3.30.300.70">
    <property type="entry name" value="RimP-like superfamily, N-terminal"/>
    <property type="match status" value="1"/>
</dbReference>
<dbReference type="CDD" id="cd01734">
    <property type="entry name" value="YlxS_C"/>
    <property type="match status" value="1"/>
</dbReference>
<evidence type="ECO:0000256" key="2">
    <source>
        <dbReference type="ARBA" id="ARBA00022517"/>
    </source>
</evidence>
<accession>A0A7H0VAU4</accession>
<dbReference type="GO" id="GO:0006412">
    <property type="term" value="P:translation"/>
    <property type="evidence" value="ECO:0007669"/>
    <property type="project" value="TreeGrafter"/>
</dbReference>
<evidence type="ECO:0000256" key="3">
    <source>
        <dbReference type="HAMAP-Rule" id="MF_01077"/>
    </source>
</evidence>
<keyword evidence="7" id="KW-1185">Reference proteome</keyword>
<dbReference type="PANTHER" id="PTHR33867:SF1">
    <property type="entry name" value="RIBOSOME MATURATION FACTOR RIMP"/>
    <property type="match status" value="1"/>
</dbReference>
<dbReference type="SUPFAM" id="SSF75420">
    <property type="entry name" value="YhbC-like, N-terminal domain"/>
    <property type="match status" value="1"/>
</dbReference>
<evidence type="ECO:0000256" key="1">
    <source>
        <dbReference type="ARBA" id="ARBA00022490"/>
    </source>
</evidence>
<dbReference type="NCBIfam" id="NF002531">
    <property type="entry name" value="PRK02001.1"/>
    <property type="match status" value="1"/>
</dbReference>
<evidence type="ECO:0000259" key="4">
    <source>
        <dbReference type="Pfam" id="PF02576"/>
    </source>
</evidence>
<dbReference type="HAMAP" id="MF_01077">
    <property type="entry name" value="RimP"/>
    <property type="match status" value="1"/>
</dbReference>
<dbReference type="AlphaFoldDB" id="A0A7H0VAU4"/>
<comment type="similarity">
    <text evidence="3">Belongs to the RimP family.</text>
</comment>
<dbReference type="InterPro" id="IPR035956">
    <property type="entry name" value="RimP_N_sf"/>
</dbReference>
<protein>
    <recommendedName>
        <fullName evidence="3">Ribosome maturation factor RimP</fullName>
    </recommendedName>
</protein>
<evidence type="ECO:0000313" key="7">
    <source>
        <dbReference type="Proteomes" id="UP000516305"/>
    </source>
</evidence>
<feature type="domain" description="Ribosome maturation factor RimP N-terminal" evidence="4">
    <location>
        <begin position="13"/>
        <end position="75"/>
    </location>
</feature>
<name>A0A7H0VAU4_9FLAO</name>
<organism evidence="6 7">
    <name type="scientific">Croceimicrobium hydrocarbonivorans</name>
    <dbReference type="NCBI Taxonomy" id="2761580"/>
    <lineage>
        <taxon>Bacteria</taxon>
        <taxon>Pseudomonadati</taxon>
        <taxon>Bacteroidota</taxon>
        <taxon>Flavobacteriia</taxon>
        <taxon>Flavobacteriales</taxon>
        <taxon>Owenweeksiaceae</taxon>
        <taxon>Croceimicrobium</taxon>
    </lineage>
</organism>
<dbReference type="EMBL" id="CP060139">
    <property type="protein sequence ID" value="QNR22842.1"/>
    <property type="molecule type" value="Genomic_DNA"/>
</dbReference>
<keyword evidence="2 3" id="KW-0690">Ribosome biogenesis</keyword>
<comment type="subcellular location">
    <subcellularLocation>
        <location evidence="3">Cytoplasm</location>
    </subcellularLocation>
</comment>
<gene>
    <name evidence="3 6" type="primary">rimP</name>
    <name evidence="6" type="ORF">H4K34_10670</name>
</gene>
<evidence type="ECO:0000259" key="5">
    <source>
        <dbReference type="Pfam" id="PF17384"/>
    </source>
</evidence>
<dbReference type="KEGG" id="chyd:H4K34_10670"/>
<dbReference type="InterPro" id="IPR003728">
    <property type="entry name" value="Ribosome_maturation_RimP"/>
</dbReference>
<dbReference type="Pfam" id="PF17384">
    <property type="entry name" value="DUF150_C"/>
    <property type="match status" value="1"/>
</dbReference>
<dbReference type="InterPro" id="IPR036847">
    <property type="entry name" value="RimP_C_sf"/>
</dbReference>
<dbReference type="GO" id="GO:0005829">
    <property type="term" value="C:cytosol"/>
    <property type="evidence" value="ECO:0007669"/>
    <property type="project" value="TreeGrafter"/>
</dbReference>
<evidence type="ECO:0000313" key="6">
    <source>
        <dbReference type="EMBL" id="QNR22842.1"/>
    </source>
</evidence>
<keyword evidence="1 3" id="KW-0963">Cytoplasm</keyword>
<comment type="function">
    <text evidence="3">Required for maturation of 30S ribosomal subunits.</text>
</comment>
<feature type="domain" description="Ribosome maturation factor RimP C-terminal" evidence="5">
    <location>
        <begin position="79"/>
        <end position="154"/>
    </location>
</feature>
<dbReference type="Pfam" id="PF02576">
    <property type="entry name" value="RimP_N"/>
    <property type="match status" value="1"/>
</dbReference>
<dbReference type="InterPro" id="IPR028989">
    <property type="entry name" value="RimP_N"/>
</dbReference>
<dbReference type="PANTHER" id="PTHR33867">
    <property type="entry name" value="RIBOSOME MATURATION FACTOR RIMP"/>
    <property type="match status" value="1"/>
</dbReference>
<proteinExistence type="inferred from homology"/>
<dbReference type="GO" id="GO:0000028">
    <property type="term" value="P:ribosomal small subunit assembly"/>
    <property type="evidence" value="ECO:0007669"/>
    <property type="project" value="TreeGrafter"/>
</dbReference>
<sequence>MIDSQKVRALLEAGLEEQQAFLVDFQIAAGNIIQVTVDKMEGINLEGITAISRAIEHNLDREQEDFELQVSSPGVGSPLQVKEQYVQNIGRDLKVKTKDGEKFKGELVDFSEGILTLEWSEREPKEVGKGKVTVKKDVKLNLQDIDEARVQVRFN</sequence>